<evidence type="ECO:0000313" key="3">
    <source>
        <dbReference type="Proteomes" id="UP000723714"/>
    </source>
</evidence>
<dbReference type="EMBL" id="JABACJ020000018">
    <property type="protein sequence ID" value="MBU3877458.1"/>
    <property type="molecule type" value="Genomic_DNA"/>
</dbReference>
<organism evidence="2 3">
    <name type="scientific">Faecalicatena faecalis</name>
    <dbReference type="NCBI Taxonomy" id="2726362"/>
    <lineage>
        <taxon>Bacteria</taxon>
        <taxon>Bacillati</taxon>
        <taxon>Bacillota</taxon>
        <taxon>Clostridia</taxon>
        <taxon>Lachnospirales</taxon>
        <taxon>Lachnospiraceae</taxon>
        <taxon>Faecalicatena</taxon>
    </lineage>
</organism>
<dbReference type="RefSeq" id="WP_216243983.1">
    <property type="nucleotide sequence ID" value="NZ_JABACJ020000018.1"/>
</dbReference>
<dbReference type="Proteomes" id="UP000723714">
    <property type="component" value="Unassembled WGS sequence"/>
</dbReference>
<evidence type="ECO:0000259" key="1">
    <source>
        <dbReference type="Pfam" id="PF05168"/>
    </source>
</evidence>
<comment type="caution">
    <text evidence="2">The sequence shown here is derived from an EMBL/GenBank/DDBJ whole genome shotgun (WGS) entry which is preliminary data.</text>
</comment>
<gene>
    <name evidence="2" type="ORF">HGO97_016765</name>
</gene>
<evidence type="ECO:0000313" key="2">
    <source>
        <dbReference type="EMBL" id="MBU3877458.1"/>
    </source>
</evidence>
<proteinExistence type="predicted"/>
<name>A0ABS6D781_9FIRM</name>
<protein>
    <submittedName>
        <fullName evidence="2">HEPN domain-containing protein</fullName>
    </submittedName>
</protein>
<dbReference type="InterPro" id="IPR007842">
    <property type="entry name" value="HEPN_dom"/>
</dbReference>
<reference evidence="2 3" key="1">
    <citation type="submission" date="2021-06" db="EMBL/GenBank/DDBJ databases">
        <title>Faecalicatena sp. nov. isolated from porcine feces.</title>
        <authorList>
            <person name="Oh B.S."/>
            <person name="Lee J.H."/>
        </authorList>
    </citation>
    <scope>NUCLEOTIDE SEQUENCE [LARGE SCALE GENOMIC DNA]</scope>
    <source>
        <strain evidence="2 3">AGMB00832</strain>
    </source>
</reference>
<sequence>MCDIRYFKSAYHCYDVAMHLMQYYNNDEMYLNDVAYNLQQCIEKTLKAFLECKGVTVPQTHNIFKLITMSRNHGSVVVITDWIEQNQYEIAAWESDKRYNFDIRLEADRIQTGLQEVKRFLDLNHMSYELNPELDEIAKDKLSKKLPKNLIIHDNFEWNCYYNIFKNRSWHLHSKHCFAANKADRNFHTSGRLFGFTAADPSY</sequence>
<feature type="domain" description="HEPN" evidence="1">
    <location>
        <begin position="29"/>
        <end position="75"/>
    </location>
</feature>
<keyword evidence="3" id="KW-1185">Reference proteome</keyword>
<dbReference type="Pfam" id="PF05168">
    <property type="entry name" value="HEPN"/>
    <property type="match status" value="1"/>
</dbReference>
<accession>A0ABS6D781</accession>